<dbReference type="SUPFAM" id="SSF82185">
    <property type="entry name" value="Histone H3 K4-specific methyltransferase SET7/9 N-terminal domain"/>
    <property type="match status" value="1"/>
</dbReference>
<reference evidence="1 2" key="1">
    <citation type="journal article" date="2011" name="J. Bacteriol.">
        <title>Genome sequence of 'Pedosphaera parvula' Ellin514, an aerobic Verrucomicrobial isolate from pasture soil.</title>
        <authorList>
            <person name="Kant R."/>
            <person name="van Passel M.W."/>
            <person name="Sangwan P."/>
            <person name="Palva A."/>
            <person name="Lucas S."/>
            <person name="Copeland A."/>
            <person name="Lapidus A."/>
            <person name="Glavina Del Rio T."/>
            <person name="Dalin E."/>
            <person name="Tice H."/>
            <person name="Bruce D."/>
            <person name="Goodwin L."/>
            <person name="Pitluck S."/>
            <person name="Chertkov O."/>
            <person name="Larimer F.W."/>
            <person name="Land M.L."/>
            <person name="Hauser L."/>
            <person name="Brettin T.S."/>
            <person name="Detter J.C."/>
            <person name="Han S."/>
            <person name="de Vos W.M."/>
            <person name="Janssen P.H."/>
            <person name="Smidt H."/>
        </authorList>
    </citation>
    <scope>NUCLEOTIDE SEQUENCE [LARGE SCALE GENOMIC DNA]</scope>
    <source>
        <strain evidence="1 2">Ellin514</strain>
    </source>
</reference>
<organism evidence="1 2">
    <name type="scientific">Pedosphaera parvula (strain Ellin514)</name>
    <dbReference type="NCBI Taxonomy" id="320771"/>
    <lineage>
        <taxon>Bacteria</taxon>
        <taxon>Pseudomonadati</taxon>
        <taxon>Verrucomicrobiota</taxon>
        <taxon>Pedosphaerae</taxon>
        <taxon>Pedosphaerales</taxon>
        <taxon>Pedosphaeraceae</taxon>
        <taxon>Pedosphaera</taxon>
    </lineage>
</organism>
<dbReference type="AlphaFoldDB" id="B9XIJ3"/>
<sequence>MEHGVGVHRDWYDNGILSQELDAYKGLPNGRQKCWDENGEFPLETYYIMGKKVSRKKYLEACKTDPKLPQYPEEKSA</sequence>
<comment type="caution">
    <text evidence="1">The sequence shown here is derived from an EMBL/GenBank/DDBJ whole genome shotgun (WGS) entry which is preliminary data.</text>
</comment>
<dbReference type="Gene3D" id="2.20.110.10">
    <property type="entry name" value="Histone H3 K4-specific methyltransferase SET7/9 N-terminal domain"/>
    <property type="match status" value="1"/>
</dbReference>
<keyword evidence="2" id="KW-1185">Reference proteome</keyword>
<evidence type="ECO:0000313" key="2">
    <source>
        <dbReference type="Proteomes" id="UP000003688"/>
    </source>
</evidence>
<dbReference type="Proteomes" id="UP000003688">
    <property type="component" value="Unassembled WGS sequence"/>
</dbReference>
<proteinExistence type="predicted"/>
<gene>
    <name evidence="1" type="ORF">Cflav_PD2952</name>
</gene>
<dbReference type="EMBL" id="ABOX02000018">
    <property type="protein sequence ID" value="EEF60256.1"/>
    <property type="molecule type" value="Genomic_DNA"/>
</dbReference>
<accession>B9XIJ3</accession>
<evidence type="ECO:0000313" key="1">
    <source>
        <dbReference type="EMBL" id="EEF60256.1"/>
    </source>
</evidence>
<name>B9XIJ3_PEDPL</name>
<protein>
    <submittedName>
        <fullName evidence="1">Uncharacterized protein</fullName>
    </submittedName>
</protein>